<evidence type="ECO:0000313" key="2">
    <source>
        <dbReference type="EMBL" id="KEF59624.1"/>
    </source>
</evidence>
<dbReference type="RefSeq" id="XP_013262214.1">
    <property type="nucleotide sequence ID" value="XM_013406760.1"/>
</dbReference>
<accession>A0A072PHK4</accession>
<name>A0A072PHK4_9EURO</name>
<feature type="compositionally biased region" description="Polar residues" evidence="1">
    <location>
        <begin position="36"/>
        <end position="52"/>
    </location>
</feature>
<dbReference type="GeneID" id="25279401"/>
<feature type="compositionally biased region" description="Basic and acidic residues" evidence="1">
    <location>
        <begin position="24"/>
        <end position="35"/>
    </location>
</feature>
<sequence>MFRVESPSSFADGVKRDGRRKRRTPADESTSRRPSSDSAMTTGNDLSGISSNSAARRSLTRSPLDEYVVNFIGWYLSRSTQLSECWDDHAMVLGFSTVSCAQRHPDIKGLLVPLQDMIRDATPDSAVILTCQAIGNAFLTSKVSSVEAWSKRRAAYGRALTATNAALQDPILQVEDQTLAAVWLLGIYELIASPAGGSPPIGYAPQNHGSEPWMVHTQGLATLLRLRGTSQFTSPTARALFWLVYNTVQIRCFIAGIASPPESTTWFQVLEQDLRVQESATFRICVYGHRTSTLCAKVRQFLLHGSSRSSNTAAELLAEANQLELEMRQSWEDDGEEFDAEGPRDGYSLRQLACRTFFYSFRLKFQLTLVELLSKVRVETHESESALLQSQLQLRIANVQNAADEILACVSVVFSTEVAPRTTGRLRPRLWTDGVRMLWPLRLIALWRGPREDQTVVARKLLYQMREELGIRHDSVPVLPSASLLVPVTS</sequence>
<dbReference type="Pfam" id="PF11951">
    <property type="entry name" value="Fungal_trans_2"/>
    <property type="match status" value="1"/>
</dbReference>
<dbReference type="Proteomes" id="UP000027920">
    <property type="component" value="Unassembled WGS sequence"/>
</dbReference>
<feature type="region of interest" description="Disordered" evidence="1">
    <location>
        <begin position="1"/>
        <end position="52"/>
    </location>
</feature>
<dbReference type="OrthoDB" id="4491390at2759"/>
<dbReference type="InterPro" id="IPR021858">
    <property type="entry name" value="Fun_TF"/>
</dbReference>
<dbReference type="EMBL" id="AMGV01000003">
    <property type="protein sequence ID" value="KEF59624.1"/>
    <property type="molecule type" value="Genomic_DNA"/>
</dbReference>
<protein>
    <recommendedName>
        <fullName evidence="4">Transcription factor domain-containing protein</fullName>
    </recommendedName>
</protein>
<dbReference type="VEuPathDB" id="FungiDB:A1O9_04470"/>
<dbReference type="PANTHER" id="PTHR38791">
    <property type="entry name" value="ZN(II)2CYS6 TRANSCRIPTION FACTOR (EUROFUNG)-RELATED-RELATED"/>
    <property type="match status" value="1"/>
</dbReference>
<dbReference type="InterPro" id="IPR053175">
    <property type="entry name" value="DHMBA_Reg_Transcription_Factor"/>
</dbReference>
<dbReference type="AlphaFoldDB" id="A0A072PHK4"/>
<comment type="caution">
    <text evidence="2">The sequence shown here is derived from an EMBL/GenBank/DDBJ whole genome shotgun (WGS) entry which is preliminary data.</text>
</comment>
<dbReference type="HOGENOM" id="CLU_025204_0_0_1"/>
<gene>
    <name evidence="2" type="ORF">A1O9_04470</name>
</gene>
<reference evidence="2 3" key="1">
    <citation type="submission" date="2013-03" db="EMBL/GenBank/DDBJ databases">
        <title>The Genome Sequence of Exophiala aquamarina CBS 119918.</title>
        <authorList>
            <consortium name="The Broad Institute Genomics Platform"/>
            <person name="Cuomo C."/>
            <person name="de Hoog S."/>
            <person name="Gorbushina A."/>
            <person name="Walker B."/>
            <person name="Young S.K."/>
            <person name="Zeng Q."/>
            <person name="Gargeya S."/>
            <person name="Fitzgerald M."/>
            <person name="Haas B."/>
            <person name="Abouelleil A."/>
            <person name="Allen A.W."/>
            <person name="Alvarado L."/>
            <person name="Arachchi H.M."/>
            <person name="Berlin A.M."/>
            <person name="Chapman S.B."/>
            <person name="Gainer-Dewar J."/>
            <person name="Goldberg J."/>
            <person name="Griggs A."/>
            <person name="Gujja S."/>
            <person name="Hansen M."/>
            <person name="Howarth C."/>
            <person name="Imamovic A."/>
            <person name="Ireland A."/>
            <person name="Larimer J."/>
            <person name="McCowan C."/>
            <person name="Murphy C."/>
            <person name="Pearson M."/>
            <person name="Poon T.W."/>
            <person name="Priest M."/>
            <person name="Roberts A."/>
            <person name="Saif S."/>
            <person name="Shea T."/>
            <person name="Sisk P."/>
            <person name="Sykes S."/>
            <person name="Wortman J."/>
            <person name="Nusbaum C."/>
            <person name="Birren B."/>
        </authorList>
    </citation>
    <scope>NUCLEOTIDE SEQUENCE [LARGE SCALE GENOMIC DNA]</scope>
    <source>
        <strain evidence="2 3">CBS 119918</strain>
    </source>
</reference>
<evidence type="ECO:0000313" key="3">
    <source>
        <dbReference type="Proteomes" id="UP000027920"/>
    </source>
</evidence>
<evidence type="ECO:0000256" key="1">
    <source>
        <dbReference type="SAM" id="MobiDB-lite"/>
    </source>
</evidence>
<evidence type="ECO:0008006" key="4">
    <source>
        <dbReference type="Google" id="ProtNLM"/>
    </source>
</evidence>
<keyword evidence="3" id="KW-1185">Reference proteome</keyword>
<proteinExistence type="predicted"/>
<organism evidence="2 3">
    <name type="scientific">Exophiala aquamarina CBS 119918</name>
    <dbReference type="NCBI Taxonomy" id="1182545"/>
    <lineage>
        <taxon>Eukaryota</taxon>
        <taxon>Fungi</taxon>
        <taxon>Dikarya</taxon>
        <taxon>Ascomycota</taxon>
        <taxon>Pezizomycotina</taxon>
        <taxon>Eurotiomycetes</taxon>
        <taxon>Chaetothyriomycetidae</taxon>
        <taxon>Chaetothyriales</taxon>
        <taxon>Herpotrichiellaceae</taxon>
        <taxon>Exophiala</taxon>
    </lineage>
</organism>